<keyword evidence="2" id="KW-0812">Transmembrane</keyword>
<evidence type="ECO:0000313" key="3">
    <source>
        <dbReference type="EMBL" id="RCH85174.1"/>
    </source>
</evidence>
<reference evidence="3 4" key="1">
    <citation type="journal article" date="2018" name="G3 (Bethesda)">
        <title>Phylogenetic and Phylogenomic Definition of Rhizopus Species.</title>
        <authorList>
            <person name="Gryganskyi A.P."/>
            <person name="Golan J."/>
            <person name="Dolatabadi S."/>
            <person name="Mondo S."/>
            <person name="Robb S."/>
            <person name="Idnurm A."/>
            <person name="Muszewska A."/>
            <person name="Steczkiewicz K."/>
            <person name="Masonjones S."/>
            <person name="Liao H.L."/>
            <person name="Gajdeczka M.T."/>
            <person name="Anike F."/>
            <person name="Vuek A."/>
            <person name="Anishchenko I.M."/>
            <person name="Voigt K."/>
            <person name="de Hoog G.S."/>
            <person name="Smith M.E."/>
            <person name="Heitman J."/>
            <person name="Vilgalys R."/>
            <person name="Stajich J.E."/>
        </authorList>
    </citation>
    <scope>NUCLEOTIDE SEQUENCE [LARGE SCALE GENOMIC DNA]</scope>
    <source>
        <strain evidence="3 4">LSU 92-RS-03</strain>
    </source>
</reference>
<comment type="caution">
    <text evidence="3">The sequence shown here is derived from an EMBL/GenBank/DDBJ whole genome shotgun (WGS) entry which is preliminary data.</text>
</comment>
<evidence type="ECO:0000313" key="4">
    <source>
        <dbReference type="Proteomes" id="UP000253551"/>
    </source>
</evidence>
<name>A0A367J5D3_RHIST</name>
<dbReference type="AlphaFoldDB" id="A0A367J5D3"/>
<organism evidence="3 4">
    <name type="scientific">Rhizopus stolonifer</name>
    <name type="common">Rhizopus nigricans</name>
    <dbReference type="NCBI Taxonomy" id="4846"/>
    <lineage>
        <taxon>Eukaryota</taxon>
        <taxon>Fungi</taxon>
        <taxon>Fungi incertae sedis</taxon>
        <taxon>Mucoromycota</taxon>
        <taxon>Mucoromycotina</taxon>
        <taxon>Mucoromycetes</taxon>
        <taxon>Mucorales</taxon>
        <taxon>Mucorineae</taxon>
        <taxon>Rhizopodaceae</taxon>
        <taxon>Rhizopus</taxon>
    </lineage>
</organism>
<accession>A0A367J5D3</accession>
<dbReference type="EMBL" id="PJQM01004241">
    <property type="protein sequence ID" value="RCH85174.1"/>
    <property type="molecule type" value="Genomic_DNA"/>
</dbReference>
<feature type="region of interest" description="Disordered" evidence="1">
    <location>
        <begin position="1"/>
        <end position="37"/>
    </location>
</feature>
<gene>
    <name evidence="3" type="ORF">CU098_007182</name>
</gene>
<dbReference type="Proteomes" id="UP000253551">
    <property type="component" value="Unassembled WGS sequence"/>
</dbReference>
<keyword evidence="2" id="KW-1133">Transmembrane helix</keyword>
<feature type="compositionally biased region" description="Low complexity" evidence="1">
    <location>
        <begin position="138"/>
        <end position="172"/>
    </location>
</feature>
<protein>
    <submittedName>
        <fullName evidence="3">Uncharacterized protein</fullName>
    </submittedName>
</protein>
<feature type="compositionally biased region" description="Low complexity" evidence="1">
    <location>
        <begin position="8"/>
        <end position="17"/>
    </location>
</feature>
<sequence length="363" mass="40835">MSLPEPIPSISTPVISSTDMETESSKRPRRHTITRPDSAMALLSDMEEELDDEEQQQTFDRISGILTNLIQEANEAVHGIEKERVQLMKSSTSTKRPLRVFTSSTIISSPKYNNESRIPRPRKSRTSLTPSSSHHRNGSTSSSHSTQSSIFSPISTSTSATLLSRSPSPTLTHSKKQMFRHHTRSCPTTASIPMRRSITPRTKRQIVSDPVMESFKRLDTSMALVDSLSRDLATPKTKETNKIMDSRLTILLLVPLLHLPHSLITMIFDFCSSSNPLDRNASTFSFSWMFFWACLFTITNLMVDQITVAPNYFAKLRRMSLPGSYSNNKPKKTVINKQTWIPAARQLHSSEATIPVAVRRNSI</sequence>
<feature type="compositionally biased region" description="Basic residues" evidence="1">
    <location>
        <begin position="173"/>
        <end position="184"/>
    </location>
</feature>
<feature type="region of interest" description="Disordered" evidence="1">
    <location>
        <begin position="109"/>
        <end position="205"/>
    </location>
</feature>
<keyword evidence="2" id="KW-0472">Membrane</keyword>
<feature type="transmembrane region" description="Helical" evidence="2">
    <location>
        <begin position="288"/>
        <end position="309"/>
    </location>
</feature>
<evidence type="ECO:0000256" key="1">
    <source>
        <dbReference type="SAM" id="MobiDB-lite"/>
    </source>
</evidence>
<proteinExistence type="predicted"/>
<evidence type="ECO:0000256" key="2">
    <source>
        <dbReference type="SAM" id="Phobius"/>
    </source>
</evidence>
<keyword evidence="4" id="KW-1185">Reference proteome</keyword>
<feature type="transmembrane region" description="Helical" evidence="2">
    <location>
        <begin position="248"/>
        <end position="268"/>
    </location>
</feature>
<dbReference type="OrthoDB" id="2287922at2759"/>